<evidence type="ECO:0000313" key="3">
    <source>
        <dbReference type="Proteomes" id="UP001623232"/>
    </source>
</evidence>
<keyword evidence="1" id="KW-1133">Transmembrane helix</keyword>
<proteinExistence type="predicted"/>
<name>A0ABZ2XXF8_9RHOB</name>
<evidence type="ECO:0000313" key="2">
    <source>
        <dbReference type="EMBL" id="WZK89534.1"/>
    </source>
</evidence>
<dbReference type="RefSeq" id="WP_406647864.1">
    <property type="nucleotide sequence ID" value="NZ_CP123584.1"/>
</dbReference>
<reference evidence="2 3" key="1">
    <citation type="submission" date="2023-04" db="EMBL/GenBank/DDBJ databases">
        <title>Complete genome sequence of Alisedimentitalea scapharcae.</title>
        <authorList>
            <person name="Rong J.-C."/>
            <person name="Yi M.-L."/>
            <person name="Zhao Q."/>
        </authorList>
    </citation>
    <scope>NUCLEOTIDE SEQUENCE [LARGE SCALE GENOMIC DNA]</scope>
    <source>
        <strain evidence="2 3">KCTC 42119</strain>
    </source>
</reference>
<evidence type="ECO:0008006" key="4">
    <source>
        <dbReference type="Google" id="ProtNLM"/>
    </source>
</evidence>
<evidence type="ECO:0000256" key="1">
    <source>
        <dbReference type="SAM" id="Phobius"/>
    </source>
</evidence>
<keyword evidence="3" id="KW-1185">Reference proteome</keyword>
<sequence length="164" mass="17943">MSLASSQSNRPALHRRFIAIVLAASVAVTGFTAAPARAGDDLGKILAGLAAIALIGVAVEKRRKDKAEVVTRNPVHVDPYKPKHGGPRNLPPRVARYDLPRHCVRTFPGAGETRILGLRCLKNNYSYVGSLPQACRVTVDTGHKHRTGYVARCLKKRGYRITRR</sequence>
<organism evidence="2 3">
    <name type="scientific">Aliisedimentitalea scapharcae</name>
    <dbReference type="NCBI Taxonomy" id="1524259"/>
    <lineage>
        <taxon>Bacteria</taxon>
        <taxon>Pseudomonadati</taxon>
        <taxon>Pseudomonadota</taxon>
        <taxon>Alphaproteobacteria</taxon>
        <taxon>Rhodobacterales</taxon>
        <taxon>Roseobacteraceae</taxon>
        <taxon>Aliisedimentitalea</taxon>
    </lineage>
</organism>
<feature type="transmembrane region" description="Helical" evidence="1">
    <location>
        <begin position="43"/>
        <end position="59"/>
    </location>
</feature>
<gene>
    <name evidence="2" type="ORF">QEZ52_03005</name>
</gene>
<keyword evidence="1" id="KW-0472">Membrane</keyword>
<dbReference type="Proteomes" id="UP001623232">
    <property type="component" value="Chromosome"/>
</dbReference>
<keyword evidence="1" id="KW-0812">Transmembrane</keyword>
<accession>A0ABZ2XXF8</accession>
<dbReference type="EMBL" id="CP123584">
    <property type="protein sequence ID" value="WZK89534.1"/>
    <property type="molecule type" value="Genomic_DNA"/>
</dbReference>
<protein>
    <recommendedName>
        <fullName evidence="4">Secreted protein</fullName>
    </recommendedName>
</protein>